<organism evidence="2 3">
    <name type="scientific">Gordonia bronchialis (strain ATCC 25592 / DSM 43247 / BCRC 13721 / JCM 3198 / KCTC 3076 / NBRC 16047 / NCTC 10667)</name>
    <name type="common">Rhodococcus bronchialis</name>
    <dbReference type="NCBI Taxonomy" id="526226"/>
    <lineage>
        <taxon>Bacteria</taxon>
        <taxon>Bacillati</taxon>
        <taxon>Actinomycetota</taxon>
        <taxon>Actinomycetes</taxon>
        <taxon>Mycobacteriales</taxon>
        <taxon>Gordoniaceae</taxon>
        <taxon>Gordonia</taxon>
    </lineage>
</organism>
<reference evidence="2 3" key="2">
    <citation type="journal article" date="2010" name="Stand. Genomic Sci.">
        <title>Complete genome sequence of Gordonia bronchialis type strain (3410).</title>
        <authorList>
            <person name="Ivanova N."/>
            <person name="Sikorski J."/>
            <person name="Jando M."/>
            <person name="Lapidus A."/>
            <person name="Nolan M."/>
            <person name="Lucas S."/>
            <person name="Del Rio T.G."/>
            <person name="Tice H."/>
            <person name="Copeland A."/>
            <person name="Cheng J.F."/>
            <person name="Chen F."/>
            <person name="Bruce D."/>
            <person name="Goodwin L."/>
            <person name="Pitluck S."/>
            <person name="Mavromatis K."/>
            <person name="Ovchinnikova G."/>
            <person name="Pati A."/>
            <person name="Chen A."/>
            <person name="Palaniappan K."/>
            <person name="Land M."/>
            <person name="Hauser L."/>
            <person name="Chang Y.J."/>
            <person name="Jeffries C.D."/>
            <person name="Chain P."/>
            <person name="Saunders E."/>
            <person name="Han C."/>
            <person name="Detter J.C."/>
            <person name="Brettin T."/>
            <person name="Rohde M."/>
            <person name="Goker M."/>
            <person name="Bristow J."/>
            <person name="Eisen J.A."/>
            <person name="Markowitz V."/>
            <person name="Hugenholtz P."/>
            <person name="Klenk H.P."/>
            <person name="Kyrpides N.C."/>
        </authorList>
    </citation>
    <scope>NUCLEOTIDE SEQUENCE [LARGE SCALE GENOMIC DNA]</scope>
    <source>
        <strain evidence="3">ATCC 25592 / DSM 43247 / BCRC 13721 / JCM 3198 / KCTC 3076 / NBRC 16047 / NCTC 10667</strain>
    </source>
</reference>
<keyword evidence="1" id="KW-1133">Transmembrane helix</keyword>
<dbReference type="RefSeq" id="WP_012833866.1">
    <property type="nucleotide sequence ID" value="NC_013441.1"/>
</dbReference>
<keyword evidence="1" id="KW-0812">Transmembrane</keyword>
<evidence type="ECO:0000256" key="1">
    <source>
        <dbReference type="SAM" id="Phobius"/>
    </source>
</evidence>
<dbReference type="eggNOG" id="ENOG5034358">
    <property type="taxonomic scope" value="Bacteria"/>
</dbReference>
<evidence type="ECO:0000313" key="2">
    <source>
        <dbReference type="EMBL" id="ACY21308.1"/>
    </source>
</evidence>
<name>D0LAJ5_GORB4</name>
<gene>
    <name evidence="2" type="ordered locus">Gbro_2056</name>
</gene>
<accession>D0LAJ5</accession>
<protein>
    <submittedName>
        <fullName evidence="2">Uncharacterized protein</fullName>
    </submittedName>
</protein>
<proteinExistence type="predicted"/>
<feature type="transmembrane region" description="Helical" evidence="1">
    <location>
        <begin position="50"/>
        <end position="74"/>
    </location>
</feature>
<dbReference type="STRING" id="526226.Gbro_2056"/>
<dbReference type="AlphaFoldDB" id="D0LAJ5"/>
<reference evidence="3" key="1">
    <citation type="submission" date="2009-10" db="EMBL/GenBank/DDBJ databases">
        <title>The complete chromosome of Gordonia bronchialis DSM 43247.</title>
        <authorList>
            <consortium name="US DOE Joint Genome Institute (JGI-PGF)"/>
            <person name="Lucas S."/>
            <person name="Copeland A."/>
            <person name="Lapidus A."/>
            <person name="Glavina del Rio T."/>
            <person name="Dalin E."/>
            <person name="Tice H."/>
            <person name="Bruce D."/>
            <person name="Goodwin L."/>
            <person name="Pitluck S."/>
            <person name="Kyrpides N."/>
            <person name="Mavromatis K."/>
            <person name="Ivanova N."/>
            <person name="Ovchinnikova G."/>
            <person name="Saunders E."/>
            <person name="Brettin T."/>
            <person name="Detter J.C."/>
            <person name="Han C."/>
            <person name="Larimer F."/>
            <person name="Land M."/>
            <person name="Hauser L."/>
            <person name="Markowitz V."/>
            <person name="Cheng J.-F."/>
            <person name="Hugenholtz P."/>
            <person name="Woyke T."/>
            <person name="Wu D."/>
            <person name="Jando M."/>
            <person name="Schneider S."/>
            <person name="Goeker M."/>
            <person name="Klenk H.-P."/>
            <person name="Eisen J.A."/>
        </authorList>
    </citation>
    <scope>NUCLEOTIDE SEQUENCE [LARGE SCALE GENOMIC DNA]</scope>
    <source>
        <strain evidence="3">ATCC 25592 / DSM 43247 / BCRC 13721 / JCM 3198 / KCTC 3076 / NBRC 16047 / NCTC 10667</strain>
    </source>
</reference>
<dbReference type="Proteomes" id="UP000001219">
    <property type="component" value="Chromosome"/>
</dbReference>
<keyword evidence="1" id="KW-0472">Membrane</keyword>
<dbReference type="HOGENOM" id="CLU_1666922_0_0_11"/>
<sequence>MGGGMLPGSQPDAHHCRTCNVEVNVRNYVPFTLSGFHSTRRRRRTGRISTVAVAPAIAAVAVAAALGAGTAAAAPVKPATPQIDIPTADSPMPAGPGEFSYIATHAVTKRAAGMKVPEAIASLPVPAQYRPANLALAQQFDLALAGALASPGGCLQIVVDPRARSGSLFNYGFFPVSGEYCP</sequence>
<dbReference type="EMBL" id="CP001802">
    <property type="protein sequence ID" value="ACY21308.1"/>
    <property type="molecule type" value="Genomic_DNA"/>
</dbReference>
<dbReference type="KEGG" id="gbr:Gbro_2056"/>
<keyword evidence="3" id="KW-1185">Reference proteome</keyword>
<evidence type="ECO:0000313" key="3">
    <source>
        <dbReference type="Proteomes" id="UP000001219"/>
    </source>
</evidence>